<reference key="1">
    <citation type="submission" date="2009-08" db="EMBL/GenBank/DDBJ databases">
        <title>The genome sequence of Methanothermobacter marburgensis.</title>
        <authorList>
            <person name="Kaster A."/>
            <person name="Seedorf H."/>
            <person name="Goenrich M."/>
            <person name="Wiezer A."/>
            <person name="Liesegang H."/>
            <person name="Thauer R."/>
            <person name="Gottschalk G."/>
        </authorList>
    </citation>
    <scope>NUCLEOTIDE SEQUENCE</scope>
    <source>
        <strain>Marburg</strain>
    </source>
</reference>
<reference evidence="2 3" key="2">
    <citation type="journal article" date="2010" name="J. Bacteriol.">
        <title>Complete genome sequence of Methanothermobacter marburgensis, a methanoarchaeon model organism.</title>
        <authorList>
            <person name="Liesegang H."/>
            <person name="Kaster A.K."/>
            <person name="Wiezer A."/>
            <person name="Goenrich M."/>
            <person name="Wollherr A."/>
            <person name="Seedorf H."/>
            <person name="Gottschalk G."/>
            <person name="Thauer R.K."/>
        </authorList>
    </citation>
    <scope>NUCLEOTIDE SEQUENCE [LARGE SCALE GENOMIC DNA]</scope>
    <source>
        <strain evidence="3">ATCC BAA-927 / DSM 2133 / JCM 14651 / NBRC 100331 / OCM 82 / Marburg</strain>
    </source>
</reference>
<evidence type="ECO:0000313" key="3">
    <source>
        <dbReference type="Proteomes" id="UP000000345"/>
    </source>
</evidence>
<feature type="transmembrane region" description="Helical" evidence="1">
    <location>
        <begin position="61"/>
        <end position="80"/>
    </location>
</feature>
<keyword evidence="1" id="KW-0812">Transmembrane</keyword>
<keyword evidence="1" id="KW-1133">Transmembrane helix</keyword>
<dbReference type="PATRIC" id="fig|79929.8.peg.876"/>
<organism evidence="2 3">
    <name type="scientific">Methanothermobacter marburgensis (strain ATCC BAA-927 / DSM 2133 / JCM 14651 / NBRC 100331 / OCM 82 / Marburg)</name>
    <name type="common">Methanobacterium thermoautotrophicum</name>
    <dbReference type="NCBI Taxonomy" id="79929"/>
    <lineage>
        <taxon>Archaea</taxon>
        <taxon>Methanobacteriati</taxon>
        <taxon>Methanobacteriota</taxon>
        <taxon>Methanomada group</taxon>
        <taxon>Methanobacteria</taxon>
        <taxon>Methanobacteriales</taxon>
        <taxon>Methanobacteriaceae</taxon>
        <taxon>Methanothermobacter</taxon>
    </lineage>
</organism>
<feature type="transmembrane region" description="Helical" evidence="1">
    <location>
        <begin position="31"/>
        <end position="49"/>
    </location>
</feature>
<accession>D9PW94</accession>
<dbReference type="Gene3D" id="3.30.110.70">
    <property type="entry name" value="Hypothetical protein apc22750. Chain B"/>
    <property type="match status" value="1"/>
</dbReference>
<dbReference type="RefSeq" id="WP_013295716.1">
    <property type="nucleotide sequence ID" value="NC_014408.1"/>
</dbReference>
<keyword evidence="3" id="KW-1185">Reference proteome</keyword>
<dbReference type="AlphaFoldDB" id="D9PW94"/>
<keyword evidence="1" id="KW-0472">Membrane</keyword>
<dbReference type="InterPro" id="IPR035439">
    <property type="entry name" value="UPF0145_dom_sf"/>
</dbReference>
<dbReference type="KEGG" id="mmg:MTBMA_c08970"/>
<dbReference type="HOGENOM" id="CLU_1302626_0_0_2"/>
<dbReference type="Proteomes" id="UP000000345">
    <property type="component" value="Chromosome"/>
</dbReference>
<dbReference type="SUPFAM" id="SSF117782">
    <property type="entry name" value="YbjQ-like"/>
    <property type="match status" value="1"/>
</dbReference>
<evidence type="ECO:0000256" key="1">
    <source>
        <dbReference type="SAM" id="Phobius"/>
    </source>
</evidence>
<gene>
    <name evidence="2" type="ordered locus">MTBMA_c08970</name>
</gene>
<dbReference type="InterPro" id="IPR002765">
    <property type="entry name" value="UPF0145_YbjQ-like"/>
</dbReference>
<dbReference type="GeneID" id="77399673"/>
<dbReference type="STRING" id="79929.MTBMA_c08970"/>
<dbReference type="Pfam" id="PF01906">
    <property type="entry name" value="YbjQ_1"/>
    <property type="match status" value="1"/>
</dbReference>
<proteinExistence type="predicted"/>
<evidence type="ECO:0000313" key="2">
    <source>
        <dbReference type="EMBL" id="ADL58492.1"/>
    </source>
</evidence>
<dbReference type="EMBL" id="CP001710">
    <property type="protein sequence ID" value="ADL58492.1"/>
    <property type="molecule type" value="Genomic_DNA"/>
</dbReference>
<feature type="transmembrane region" description="Helical" evidence="1">
    <location>
        <begin position="100"/>
        <end position="121"/>
    </location>
</feature>
<dbReference type="GeneID" id="9704605"/>
<name>D9PW94_METTM</name>
<protein>
    <submittedName>
        <fullName evidence="2">Uncharacterized protein</fullName>
    </submittedName>
</protein>
<sequence>MGRYRWAVIAVAAGLAAGLLSAILSVRFQLVVFGFNIMYIVSPLLAGFVESYIAGRKYGASTGAVSAILVFFAVNIYGWFFPAEPIEWNVFTVGGLMLAFQAAFPTAVNFLLAAIITYLLGLAGKGVGDLLVPKNGTILLGYDAGGEMICIAAGEAVGKPDEITELRRLAVERMLQNAESMGAVGVVDIDVEVTVLRGLGGEVLAVTATGTAVKG</sequence>
<dbReference type="PaxDb" id="79929-MTBMA_c08970"/>